<dbReference type="Gene3D" id="1.10.443.10">
    <property type="entry name" value="Intergrase catalytic core"/>
    <property type="match status" value="1"/>
</dbReference>
<feature type="region of interest" description="Disordered" evidence="3">
    <location>
        <begin position="1"/>
        <end position="42"/>
    </location>
</feature>
<dbReference type="InterPro" id="IPR010998">
    <property type="entry name" value="Integrase_recombinase_N"/>
</dbReference>
<organism evidence="5 6">
    <name type="scientific">Novipirellula aureliae</name>
    <dbReference type="NCBI Taxonomy" id="2527966"/>
    <lineage>
        <taxon>Bacteria</taxon>
        <taxon>Pseudomonadati</taxon>
        <taxon>Planctomycetota</taxon>
        <taxon>Planctomycetia</taxon>
        <taxon>Pirellulales</taxon>
        <taxon>Pirellulaceae</taxon>
        <taxon>Novipirellula</taxon>
    </lineage>
</organism>
<feature type="domain" description="Tyr recombinase" evidence="4">
    <location>
        <begin position="211"/>
        <end position="386"/>
    </location>
</feature>
<dbReference type="InterPro" id="IPR002104">
    <property type="entry name" value="Integrase_catalytic"/>
</dbReference>
<gene>
    <name evidence="5" type="ORF">Q31b_42070</name>
</gene>
<dbReference type="EMBL" id="SJPY01000006">
    <property type="protein sequence ID" value="TWU39124.1"/>
    <property type="molecule type" value="Genomic_DNA"/>
</dbReference>
<dbReference type="SUPFAM" id="SSF56349">
    <property type="entry name" value="DNA breaking-rejoining enzymes"/>
    <property type="match status" value="1"/>
</dbReference>
<dbReference type="InterPro" id="IPR011010">
    <property type="entry name" value="DNA_brk_join_enz"/>
</dbReference>
<evidence type="ECO:0000256" key="1">
    <source>
        <dbReference type="ARBA" id="ARBA00023125"/>
    </source>
</evidence>
<evidence type="ECO:0000313" key="5">
    <source>
        <dbReference type="EMBL" id="TWU39124.1"/>
    </source>
</evidence>
<dbReference type="Proteomes" id="UP000315471">
    <property type="component" value="Unassembled WGS sequence"/>
</dbReference>
<keyword evidence="6" id="KW-1185">Reference proteome</keyword>
<evidence type="ECO:0000256" key="3">
    <source>
        <dbReference type="SAM" id="MobiDB-lite"/>
    </source>
</evidence>
<dbReference type="InterPro" id="IPR013762">
    <property type="entry name" value="Integrase-like_cat_sf"/>
</dbReference>
<dbReference type="GO" id="GO:0006310">
    <property type="term" value="P:DNA recombination"/>
    <property type="evidence" value="ECO:0007669"/>
    <property type="project" value="UniProtKB-KW"/>
</dbReference>
<dbReference type="Pfam" id="PF00589">
    <property type="entry name" value="Phage_integrase"/>
    <property type="match status" value="1"/>
</dbReference>
<protein>
    <submittedName>
        <fullName evidence="5">Phage integrase family protein</fullName>
    </submittedName>
</protein>
<evidence type="ECO:0000256" key="2">
    <source>
        <dbReference type="ARBA" id="ARBA00023172"/>
    </source>
</evidence>
<proteinExistence type="predicted"/>
<name>A0A5C6DSF4_9BACT</name>
<dbReference type="AlphaFoldDB" id="A0A5C6DSF4"/>
<keyword evidence="1" id="KW-0238">DNA-binding</keyword>
<dbReference type="PROSITE" id="PS51898">
    <property type="entry name" value="TYR_RECOMBINASE"/>
    <property type="match status" value="1"/>
</dbReference>
<accession>A0A5C6DSF4</accession>
<comment type="caution">
    <text evidence="5">The sequence shown here is derived from an EMBL/GenBank/DDBJ whole genome shotgun (WGS) entry which is preliminary data.</text>
</comment>
<sequence>MTPQQCRPGRQAVTYKHDPEVTTVNDSTRPKKPNKPYPDFPLYPHNSKRWAKKINKRTHYFGPWDDWKGALERWQYENDYLQQGKTPPPRNVEALTVEDMVNGLLEHREAKVFSGELSRRTWLDYRRVGRSLIKDWGRYRTVESLTPSDFQKLREKYSKKLQLIALGDFIRRTKTFFNFAYKQGLIEHPVRFGLGFEKPSRKSIKKAKQAKPAKIFTIEELQTLYREASPQMQTFMLLALNCGFGNSDIGQLEGRHIDGQWMRSPRPKTSVERDCPLWAETKAAIEATRQTSKPDCPLVFLTKRGLSWHKDEGANPLSAEFRKLCIACGLHQKGRGFYSLRHQFRTVADGSRDRAAIDRIMGHSDDSMGAMYVEWIEPDRLQAVVDHVYQWVKPMFAESMQSEGGEK</sequence>
<dbReference type="GO" id="GO:0015074">
    <property type="term" value="P:DNA integration"/>
    <property type="evidence" value="ECO:0007669"/>
    <property type="project" value="InterPro"/>
</dbReference>
<dbReference type="Gene3D" id="1.10.150.130">
    <property type="match status" value="1"/>
</dbReference>
<dbReference type="GO" id="GO:0003677">
    <property type="term" value="F:DNA binding"/>
    <property type="evidence" value="ECO:0007669"/>
    <property type="project" value="UniProtKB-KW"/>
</dbReference>
<keyword evidence="2" id="KW-0233">DNA recombination</keyword>
<evidence type="ECO:0000259" key="4">
    <source>
        <dbReference type="PROSITE" id="PS51898"/>
    </source>
</evidence>
<evidence type="ECO:0000313" key="6">
    <source>
        <dbReference type="Proteomes" id="UP000315471"/>
    </source>
</evidence>
<reference evidence="5 6" key="1">
    <citation type="submission" date="2019-02" db="EMBL/GenBank/DDBJ databases">
        <title>Deep-cultivation of Planctomycetes and their phenomic and genomic characterization uncovers novel biology.</title>
        <authorList>
            <person name="Wiegand S."/>
            <person name="Jogler M."/>
            <person name="Boedeker C."/>
            <person name="Pinto D."/>
            <person name="Vollmers J."/>
            <person name="Rivas-Marin E."/>
            <person name="Kohn T."/>
            <person name="Peeters S.H."/>
            <person name="Heuer A."/>
            <person name="Rast P."/>
            <person name="Oberbeckmann S."/>
            <person name="Bunk B."/>
            <person name="Jeske O."/>
            <person name="Meyerdierks A."/>
            <person name="Storesund J.E."/>
            <person name="Kallscheuer N."/>
            <person name="Luecker S."/>
            <person name="Lage O.M."/>
            <person name="Pohl T."/>
            <person name="Merkel B.J."/>
            <person name="Hornburger P."/>
            <person name="Mueller R.-W."/>
            <person name="Bruemmer F."/>
            <person name="Labrenz M."/>
            <person name="Spormann A.M."/>
            <person name="Op Den Camp H."/>
            <person name="Overmann J."/>
            <person name="Amann R."/>
            <person name="Jetten M.S.M."/>
            <person name="Mascher T."/>
            <person name="Medema M.H."/>
            <person name="Devos D.P."/>
            <person name="Kaster A.-K."/>
            <person name="Ovreas L."/>
            <person name="Rohde M."/>
            <person name="Galperin M.Y."/>
            <person name="Jogler C."/>
        </authorList>
    </citation>
    <scope>NUCLEOTIDE SEQUENCE [LARGE SCALE GENOMIC DNA]</scope>
    <source>
        <strain evidence="5 6">Q31b</strain>
    </source>
</reference>